<dbReference type="NCBIfam" id="TIGR01571">
    <property type="entry name" value="A_thal_Cys_rich"/>
    <property type="match status" value="1"/>
</dbReference>
<name>A0A8B6DZM7_MYTGA</name>
<dbReference type="InterPro" id="IPR006461">
    <property type="entry name" value="PLAC_motif_containing"/>
</dbReference>
<dbReference type="Proteomes" id="UP000596742">
    <property type="component" value="Unassembled WGS sequence"/>
</dbReference>
<feature type="compositionally biased region" description="Basic and acidic residues" evidence="2">
    <location>
        <begin position="20"/>
        <end position="37"/>
    </location>
</feature>
<gene>
    <name evidence="3" type="ORF">MGAL_10B089275</name>
</gene>
<sequence>MANSHMNKGYEMHPPPQQLMDRHEQSHPQHMTGEHGHSHPQHMMGGHGQFHPPQHQQQQQQTTVIIQQPTVQTNPLLIGTIHGTREWSTGLFECCTDVGNCMFVYFCYCCAISTIVTRLGESCCTNCCVPCAEIGIRTRVRTLGGIRGSMCGDCMTVAFCTLCATCQEHRELNAMGL</sequence>
<comment type="similarity">
    <text evidence="1">Belongs to the cornifelin family.</text>
</comment>
<dbReference type="EMBL" id="UYJE01004229">
    <property type="protein sequence ID" value="VDI26277.1"/>
    <property type="molecule type" value="Genomic_DNA"/>
</dbReference>
<accession>A0A8B6DZM7</accession>
<evidence type="ECO:0000256" key="1">
    <source>
        <dbReference type="ARBA" id="ARBA00009024"/>
    </source>
</evidence>
<evidence type="ECO:0000256" key="2">
    <source>
        <dbReference type="SAM" id="MobiDB-lite"/>
    </source>
</evidence>
<dbReference type="OrthoDB" id="1045822at2759"/>
<protein>
    <submittedName>
        <fullName evidence="3">Uncharacterized protein</fullName>
    </submittedName>
</protein>
<evidence type="ECO:0000313" key="4">
    <source>
        <dbReference type="Proteomes" id="UP000596742"/>
    </source>
</evidence>
<reference evidence="3" key="1">
    <citation type="submission" date="2018-11" db="EMBL/GenBank/DDBJ databases">
        <authorList>
            <person name="Alioto T."/>
            <person name="Alioto T."/>
        </authorList>
    </citation>
    <scope>NUCLEOTIDE SEQUENCE</scope>
</reference>
<dbReference type="Pfam" id="PF04749">
    <property type="entry name" value="PLAC8"/>
    <property type="match status" value="1"/>
</dbReference>
<evidence type="ECO:0000313" key="3">
    <source>
        <dbReference type="EMBL" id="VDI26277.1"/>
    </source>
</evidence>
<organism evidence="3 4">
    <name type="scientific">Mytilus galloprovincialis</name>
    <name type="common">Mediterranean mussel</name>
    <dbReference type="NCBI Taxonomy" id="29158"/>
    <lineage>
        <taxon>Eukaryota</taxon>
        <taxon>Metazoa</taxon>
        <taxon>Spiralia</taxon>
        <taxon>Lophotrochozoa</taxon>
        <taxon>Mollusca</taxon>
        <taxon>Bivalvia</taxon>
        <taxon>Autobranchia</taxon>
        <taxon>Pteriomorphia</taxon>
        <taxon>Mytilida</taxon>
        <taxon>Mytiloidea</taxon>
        <taxon>Mytilidae</taxon>
        <taxon>Mytilinae</taxon>
        <taxon>Mytilus</taxon>
    </lineage>
</organism>
<dbReference type="AlphaFoldDB" id="A0A8B6DZM7"/>
<dbReference type="PANTHER" id="PTHR15907">
    <property type="entry name" value="DUF614 FAMILY PROTEIN-RELATED"/>
    <property type="match status" value="1"/>
</dbReference>
<proteinExistence type="inferred from homology"/>
<keyword evidence="4" id="KW-1185">Reference proteome</keyword>
<feature type="region of interest" description="Disordered" evidence="2">
    <location>
        <begin position="1"/>
        <end position="54"/>
    </location>
</feature>
<comment type="caution">
    <text evidence="3">The sequence shown here is derived from an EMBL/GenBank/DDBJ whole genome shotgun (WGS) entry which is preliminary data.</text>
</comment>